<dbReference type="InterPro" id="IPR001387">
    <property type="entry name" value="Cro/C1-type_HTH"/>
</dbReference>
<dbReference type="SUPFAM" id="SSF47413">
    <property type="entry name" value="lambda repressor-like DNA-binding domains"/>
    <property type="match status" value="1"/>
</dbReference>
<dbReference type="Proteomes" id="UP001165685">
    <property type="component" value="Unassembled WGS sequence"/>
</dbReference>
<dbReference type="PROSITE" id="PS50943">
    <property type="entry name" value="HTH_CROC1"/>
    <property type="match status" value="1"/>
</dbReference>
<gene>
    <name evidence="2" type="ORF">O4U47_10060</name>
</gene>
<dbReference type="Gene3D" id="1.10.260.40">
    <property type="entry name" value="lambda repressor-like DNA-binding domains"/>
    <property type="match status" value="1"/>
</dbReference>
<dbReference type="EMBL" id="JAQFWP010000014">
    <property type="protein sequence ID" value="MDA2804857.1"/>
    <property type="molecule type" value="Genomic_DNA"/>
</dbReference>
<keyword evidence="3" id="KW-1185">Reference proteome</keyword>
<evidence type="ECO:0000313" key="2">
    <source>
        <dbReference type="EMBL" id="MDA2804857.1"/>
    </source>
</evidence>
<dbReference type="Pfam" id="PF19054">
    <property type="entry name" value="DUF5753"/>
    <property type="match status" value="1"/>
</dbReference>
<evidence type="ECO:0000313" key="3">
    <source>
        <dbReference type="Proteomes" id="UP001165685"/>
    </source>
</evidence>
<dbReference type="CDD" id="cd00093">
    <property type="entry name" value="HTH_XRE"/>
    <property type="match status" value="1"/>
</dbReference>
<accession>A0ABT4TJH0</accession>
<dbReference type="Pfam" id="PF13560">
    <property type="entry name" value="HTH_31"/>
    <property type="match status" value="1"/>
</dbReference>
<name>A0ABT4TJH0_9ACTN</name>
<protein>
    <submittedName>
        <fullName evidence="2">Helix-turn-helix transcriptional regulator</fullName>
    </submittedName>
</protein>
<organism evidence="2 3">
    <name type="scientific">Nocardiopsis suaedae</name>
    <dbReference type="NCBI Taxonomy" id="3018444"/>
    <lineage>
        <taxon>Bacteria</taxon>
        <taxon>Bacillati</taxon>
        <taxon>Actinomycetota</taxon>
        <taxon>Actinomycetes</taxon>
        <taxon>Streptosporangiales</taxon>
        <taxon>Nocardiopsidaceae</taxon>
        <taxon>Nocardiopsis</taxon>
    </lineage>
</organism>
<dbReference type="SMART" id="SM00530">
    <property type="entry name" value="HTH_XRE"/>
    <property type="match status" value="1"/>
</dbReference>
<dbReference type="InterPro" id="IPR043917">
    <property type="entry name" value="DUF5753"/>
</dbReference>
<dbReference type="InterPro" id="IPR010982">
    <property type="entry name" value="Lambda_DNA-bd_dom_sf"/>
</dbReference>
<reference evidence="2" key="1">
    <citation type="submission" date="2023-01" db="EMBL/GenBank/DDBJ databases">
        <title>Draft genome sequence of Nocardiopsis sp. LSu2-4 isolated from halophytes.</title>
        <authorList>
            <person name="Duangmal K."/>
            <person name="Chantavorakit T."/>
        </authorList>
    </citation>
    <scope>NUCLEOTIDE SEQUENCE</scope>
    <source>
        <strain evidence="2">LSu2-4</strain>
    </source>
</reference>
<sequence>MQPSSFPETLKKLRGGAGVTQEDLAKLSTVSSSAICRWEKGQSTPKRRDDIEKIDAALGAQGQLIRLWSALTSGSTLPPWMQGPAELEEAASRIEYLSPVLVPGLLQCQEYAEHVFREGQPLGDAAEISRLAVARCNRYDHLRHDRDPWVTAVFPESALTGMPEQTRRAQAKHLLQLAEHPRTSLHLVPSGTLLVGITSPVLMVRLASGGRAASSDHISGNVPLDEQVDWDRLDELSKRAFASALPTDQSLSLLGDLAQ</sequence>
<feature type="domain" description="HTH cro/C1-type" evidence="1">
    <location>
        <begin position="10"/>
        <end position="64"/>
    </location>
</feature>
<proteinExistence type="predicted"/>
<comment type="caution">
    <text evidence="2">The sequence shown here is derived from an EMBL/GenBank/DDBJ whole genome shotgun (WGS) entry which is preliminary data.</text>
</comment>
<evidence type="ECO:0000259" key="1">
    <source>
        <dbReference type="PROSITE" id="PS50943"/>
    </source>
</evidence>
<dbReference type="RefSeq" id="WP_270677455.1">
    <property type="nucleotide sequence ID" value="NZ_JAQFWP010000014.1"/>
</dbReference>